<keyword evidence="2" id="KW-1185">Reference proteome</keyword>
<reference evidence="1 2" key="1">
    <citation type="submission" date="2024-07" db="EMBL/GenBank/DDBJ databases">
        <title>Chromosome-level genome assembly of the water stick insect Ranatra chinensis (Heteroptera: Nepidae).</title>
        <authorList>
            <person name="Liu X."/>
        </authorList>
    </citation>
    <scope>NUCLEOTIDE SEQUENCE [LARGE SCALE GENOMIC DNA]</scope>
    <source>
        <strain evidence="1">Cailab_2021Rc</strain>
        <tissue evidence="1">Muscle</tissue>
    </source>
</reference>
<gene>
    <name evidence="1" type="ORF">AAG570_010704</name>
</gene>
<proteinExistence type="predicted"/>
<accession>A0ABD0YNF4</accession>
<comment type="caution">
    <text evidence="1">The sequence shown here is derived from an EMBL/GenBank/DDBJ whole genome shotgun (WGS) entry which is preliminary data.</text>
</comment>
<name>A0ABD0YNF4_9HEMI</name>
<dbReference type="Proteomes" id="UP001558652">
    <property type="component" value="Unassembled WGS sequence"/>
</dbReference>
<dbReference type="AlphaFoldDB" id="A0ABD0YNF4"/>
<evidence type="ECO:0000313" key="2">
    <source>
        <dbReference type="Proteomes" id="UP001558652"/>
    </source>
</evidence>
<organism evidence="1 2">
    <name type="scientific">Ranatra chinensis</name>
    <dbReference type="NCBI Taxonomy" id="642074"/>
    <lineage>
        <taxon>Eukaryota</taxon>
        <taxon>Metazoa</taxon>
        <taxon>Ecdysozoa</taxon>
        <taxon>Arthropoda</taxon>
        <taxon>Hexapoda</taxon>
        <taxon>Insecta</taxon>
        <taxon>Pterygota</taxon>
        <taxon>Neoptera</taxon>
        <taxon>Paraneoptera</taxon>
        <taxon>Hemiptera</taxon>
        <taxon>Heteroptera</taxon>
        <taxon>Panheteroptera</taxon>
        <taxon>Nepomorpha</taxon>
        <taxon>Nepidae</taxon>
        <taxon>Ranatrinae</taxon>
        <taxon>Ranatra</taxon>
    </lineage>
</organism>
<evidence type="ECO:0000313" key="1">
    <source>
        <dbReference type="EMBL" id="KAL1132752.1"/>
    </source>
</evidence>
<sequence length="206" mass="23245">MRLVPDRMMDWTCEGAALVVCAFVCTTEEEGKKREEYKCSGGVYKRRPRLGTRPVAEMHNYHEDTCQFGTFPYSAHREVTIDDPFCSLDDRLRTEEVEPLLWGDGHSLQSSWESYYPHPMSANICHQTSTPSNIIEFNQLSDEEITSSIADACVYGKGIFTMSSLVRTGFGAVLVVVHVTTVATKTTPLKVAIRTNERRARDDGPW</sequence>
<protein>
    <submittedName>
        <fullName evidence="1">Uncharacterized protein</fullName>
    </submittedName>
</protein>
<dbReference type="EMBL" id="JBFDAA010000005">
    <property type="protein sequence ID" value="KAL1132752.1"/>
    <property type="molecule type" value="Genomic_DNA"/>
</dbReference>